<evidence type="ECO:0000256" key="1">
    <source>
        <dbReference type="ARBA" id="ARBA00004117"/>
    </source>
</evidence>
<comment type="caution">
    <text evidence="14">The sequence shown here is derived from an EMBL/GenBank/DDBJ whole genome shotgun (WGS) entry which is preliminary data.</text>
</comment>
<sequence>MSETSLPAEPQRSAVPGTILRGPERAAVILSLLEPEVARGLAAHFDEGRIERAVATFESLGMVAKRDLLETVAQFIAALDGPVPVVAGGQKKARALANALTAANEDDPQAKQLDKPELEGSLADASDAEAVWQHVRQLSPEQLAALLKGERPALLAAVLQRVSRLAAGTVLETLDPAVATEVVRLIIDGRTPAPRTYDAIAHVLKRQADRITGPVEEARDATRELAEAFNTMPAAAQDAILQPLRQDLPDLTQKLENRLLRFAILQERLPKTVVPTIFREIDDKVIDKALKHALQHHPDTAEFLLASISQRLAEQIRERVEELPPVPPAEGEAAQTEIMRTLIRWAEEDRFTFKPPPDEAME</sequence>
<dbReference type="PANTHER" id="PTHR30534">
    <property type="entry name" value="FLAGELLAR MOTOR SWITCH PROTEIN FLIG"/>
    <property type="match status" value="1"/>
</dbReference>
<evidence type="ECO:0000259" key="13">
    <source>
        <dbReference type="Pfam" id="PF14842"/>
    </source>
</evidence>
<feature type="domain" description="Flagellar motor switch protein FliG C-terminal" evidence="11">
    <location>
        <begin position="244"/>
        <end position="351"/>
    </location>
</feature>
<dbReference type="InterPro" id="IPR032779">
    <property type="entry name" value="FliG_M"/>
</dbReference>
<keyword evidence="15" id="KW-1185">Reference proteome</keyword>
<dbReference type="Pfam" id="PF14841">
    <property type="entry name" value="FliG_M"/>
    <property type="match status" value="1"/>
</dbReference>
<evidence type="ECO:0000313" key="15">
    <source>
        <dbReference type="Proteomes" id="UP001595607"/>
    </source>
</evidence>
<accession>A0ABV7MD26</accession>
<proteinExistence type="inferred from homology"/>
<evidence type="ECO:0000259" key="12">
    <source>
        <dbReference type="Pfam" id="PF14841"/>
    </source>
</evidence>
<reference evidence="15" key="1">
    <citation type="journal article" date="2019" name="Int. J. Syst. Evol. Microbiol.">
        <title>The Global Catalogue of Microorganisms (GCM) 10K type strain sequencing project: providing services to taxonomists for standard genome sequencing and annotation.</title>
        <authorList>
            <consortium name="The Broad Institute Genomics Platform"/>
            <consortium name="The Broad Institute Genome Sequencing Center for Infectious Disease"/>
            <person name="Wu L."/>
            <person name="Ma J."/>
        </authorList>
    </citation>
    <scope>NUCLEOTIDE SEQUENCE [LARGE SCALE GENOMIC DNA]</scope>
    <source>
        <strain evidence="15">KCTC 22245</strain>
    </source>
</reference>
<keyword evidence="7" id="KW-0283">Flagellar rotation</keyword>
<keyword evidence="9" id="KW-0975">Bacterial flagellum</keyword>
<evidence type="ECO:0000256" key="5">
    <source>
        <dbReference type="ARBA" id="ARBA00022475"/>
    </source>
</evidence>
<keyword evidence="6" id="KW-0145">Chemotaxis</keyword>
<dbReference type="Pfam" id="PF01706">
    <property type="entry name" value="FliG_C"/>
    <property type="match status" value="1"/>
</dbReference>
<feature type="domain" description="Flagellar motor switch protein FliG middle" evidence="12">
    <location>
        <begin position="140"/>
        <end position="210"/>
    </location>
</feature>
<evidence type="ECO:0000259" key="11">
    <source>
        <dbReference type="Pfam" id="PF01706"/>
    </source>
</evidence>
<dbReference type="Proteomes" id="UP001595607">
    <property type="component" value="Unassembled WGS sequence"/>
</dbReference>
<keyword evidence="8" id="KW-0472">Membrane</keyword>
<evidence type="ECO:0000256" key="7">
    <source>
        <dbReference type="ARBA" id="ARBA00022779"/>
    </source>
</evidence>
<dbReference type="InterPro" id="IPR011002">
    <property type="entry name" value="FliG_a-hlx"/>
</dbReference>
<name>A0ABV7MD26_9PROT</name>
<dbReference type="Gene3D" id="1.10.220.30">
    <property type="match status" value="3"/>
</dbReference>
<evidence type="ECO:0000256" key="2">
    <source>
        <dbReference type="ARBA" id="ARBA00004413"/>
    </source>
</evidence>
<keyword evidence="5" id="KW-1003">Cell membrane</keyword>
<dbReference type="RefSeq" id="WP_189575677.1">
    <property type="nucleotide sequence ID" value="NZ_BMXU01000002.1"/>
</dbReference>
<organism evidence="14 15">
    <name type="scientific">Parvularcula lutaonensis</name>
    <dbReference type="NCBI Taxonomy" id="491923"/>
    <lineage>
        <taxon>Bacteria</taxon>
        <taxon>Pseudomonadati</taxon>
        <taxon>Pseudomonadota</taxon>
        <taxon>Alphaproteobacteria</taxon>
        <taxon>Parvularculales</taxon>
        <taxon>Parvularculaceae</taxon>
        <taxon>Parvularcula</taxon>
    </lineage>
</organism>
<evidence type="ECO:0000313" key="14">
    <source>
        <dbReference type="EMBL" id="MFC3303273.1"/>
    </source>
</evidence>
<dbReference type="Pfam" id="PF14842">
    <property type="entry name" value="FliG_N"/>
    <property type="match status" value="1"/>
</dbReference>
<protein>
    <recommendedName>
        <fullName evidence="4">Flagellar motor switch protein FliG</fullName>
    </recommendedName>
</protein>
<gene>
    <name evidence="14" type="ORF">ACFONP_11070</name>
</gene>
<evidence type="ECO:0000256" key="3">
    <source>
        <dbReference type="ARBA" id="ARBA00010299"/>
    </source>
</evidence>
<dbReference type="InterPro" id="IPR000090">
    <property type="entry name" value="Flg_Motor_Flig"/>
</dbReference>
<comment type="similarity">
    <text evidence="3">Belongs to the FliG family.</text>
</comment>
<comment type="function">
    <text evidence="10">FliG is one of three proteins (FliG, FliN, FliM) that forms the rotor-mounted switch complex (C ring), located at the base of the basal body. This complex interacts with the CheY and CheZ chemotaxis proteins, in addition to contacting components of the motor that determine the direction of flagellar rotation.</text>
</comment>
<dbReference type="InterPro" id="IPR028263">
    <property type="entry name" value="FliG_N"/>
</dbReference>
<evidence type="ECO:0000256" key="6">
    <source>
        <dbReference type="ARBA" id="ARBA00022500"/>
    </source>
</evidence>
<evidence type="ECO:0000256" key="10">
    <source>
        <dbReference type="ARBA" id="ARBA00025598"/>
    </source>
</evidence>
<dbReference type="InterPro" id="IPR023087">
    <property type="entry name" value="Flg_Motor_Flig_C"/>
</dbReference>
<dbReference type="PRINTS" id="PR00954">
    <property type="entry name" value="FLGMOTORFLIG"/>
</dbReference>
<evidence type="ECO:0000256" key="9">
    <source>
        <dbReference type="ARBA" id="ARBA00023143"/>
    </source>
</evidence>
<evidence type="ECO:0000256" key="8">
    <source>
        <dbReference type="ARBA" id="ARBA00023136"/>
    </source>
</evidence>
<evidence type="ECO:0000256" key="4">
    <source>
        <dbReference type="ARBA" id="ARBA00021870"/>
    </source>
</evidence>
<feature type="domain" description="Flagellar motor switch protein FliG N-terminal" evidence="13">
    <location>
        <begin position="20"/>
        <end position="102"/>
    </location>
</feature>
<comment type="subcellular location">
    <subcellularLocation>
        <location evidence="1">Bacterial flagellum basal body</location>
    </subcellularLocation>
    <subcellularLocation>
        <location evidence="2">Cell membrane</location>
        <topology evidence="2">Peripheral membrane protein</topology>
        <orientation evidence="2">Cytoplasmic side</orientation>
    </subcellularLocation>
</comment>
<dbReference type="EMBL" id="JBHRVA010000003">
    <property type="protein sequence ID" value="MFC3303273.1"/>
    <property type="molecule type" value="Genomic_DNA"/>
</dbReference>
<dbReference type="SUPFAM" id="SSF48029">
    <property type="entry name" value="FliG"/>
    <property type="match status" value="2"/>
</dbReference>
<dbReference type="PANTHER" id="PTHR30534:SF0">
    <property type="entry name" value="FLAGELLAR MOTOR SWITCH PROTEIN FLIG"/>
    <property type="match status" value="1"/>
</dbReference>